<evidence type="ECO:0000313" key="8">
    <source>
        <dbReference type="Proteomes" id="UP001440612"/>
    </source>
</evidence>
<evidence type="ECO:0000256" key="1">
    <source>
        <dbReference type="ARBA" id="ARBA00009617"/>
    </source>
</evidence>
<feature type="transmembrane region" description="Helical" evidence="5">
    <location>
        <begin position="152"/>
        <end position="171"/>
    </location>
</feature>
<dbReference type="InterPro" id="IPR020846">
    <property type="entry name" value="MFS_dom"/>
</dbReference>
<dbReference type="Gene3D" id="1.20.1250.20">
    <property type="entry name" value="MFS general substrate transporter like domains"/>
    <property type="match status" value="1"/>
</dbReference>
<evidence type="ECO:0000259" key="6">
    <source>
        <dbReference type="PROSITE" id="PS50850"/>
    </source>
</evidence>
<accession>A0ABZ2V029</accession>
<sequence length="444" mass="46891">MALSIGQKAGWGLADLGIVVFVIVKQLLIVNYLTNFLGVPVGIAGLVTTVVLIFDMVTDPLIGYLSDRTTSRFGRRAPWLFVGVVIMALGMVGLFMAPLEAAMPVKLIWVIAAFVLATIGFTMCAIPYSALAGELTADPRERSTMTGWRMGFATVGILVGGAVLPGLAGAFGFPLAALYVSPLMIGAIWLSLWSIRKVPLIESPVQPGFTAAYKLVFTNRSFVVLALIYGIMTLAVALITAGLPFAATYLVVDDGQNALSGAAVALSVLSVLFGAFFVGAILSQVFWVLLSHRLGKMWALVLGLLAYVALLYALHIVLPATSVTVVAGLFIIAGATNGAYQQIPWAMYPDLMDKTRAQTGAAIEGAFSAIWLFGQKLANALAPALLGVILARAGWQETTAGVTPQTEQALSALHQAITLVPAGILALSVLALLLIYRPMVRRDA</sequence>
<feature type="transmembrane region" description="Helical" evidence="5">
    <location>
        <begin position="177"/>
        <end position="195"/>
    </location>
</feature>
<feature type="transmembrane region" description="Helical" evidence="5">
    <location>
        <begin position="222"/>
        <end position="252"/>
    </location>
</feature>
<dbReference type="PANTHER" id="PTHR11328:SF24">
    <property type="entry name" value="MAJOR FACILITATOR SUPERFAMILY (MFS) PROFILE DOMAIN-CONTAINING PROTEIN"/>
    <property type="match status" value="1"/>
</dbReference>
<feature type="transmembrane region" description="Helical" evidence="5">
    <location>
        <begin position="77"/>
        <end position="96"/>
    </location>
</feature>
<evidence type="ECO:0000256" key="4">
    <source>
        <dbReference type="ARBA" id="ARBA00023136"/>
    </source>
</evidence>
<keyword evidence="4 5" id="KW-0472">Membrane</keyword>
<evidence type="ECO:0000256" key="5">
    <source>
        <dbReference type="SAM" id="Phobius"/>
    </source>
</evidence>
<reference evidence="8" key="1">
    <citation type="submission" date="2024-04" db="EMBL/GenBank/DDBJ databases">
        <title>Phylogenomic analyses of a clade within the roseobacter group suggest taxonomic reassignments of species of the genera Aestuariivita, Citreicella, Loktanella, Nautella, Pelagibaca, Ruegeria, Thalassobius, Thiobacimonas and Tropicibacter, and the proposal o.</title>
        <authorList>
            <person name="Jeon C.O."/>
        </authorList>
    </citation>
    <scope>NUCLEOTIDE SEQUENCE [LARGE SCALE GENOMIC DNA]</scope>
    <source>
        <strain evidence="8">BS5-3</strain>
    </source>
</reference>
<feature type="transmembrane region" description="Helical" evidence="5">
    <location>
        <begin position="377"/>
        <end position="395"/>
    </location>
</feature>
<dbReference type="RefSeq" id="WP_341365492.1">
    <property type="nucleotide sequence ID" value="NZ_CP150951.2"/>
</dbReference>
<gene>
    <name evidence="7" type="ORF">AABB29_10505</name>
</gene>
<dbReference type="Pfam" id="PF13347">
    <property type="entry name" value="MFS_2"/>
    <property type="match status" value="1"/>
</dbReference>
<dbReference type="InterPro" id="IPR039672">
    <property type="entry name" value="MFS_2"/>
</dbReference>
<feature type="transmembrane region" description="Helical" evidence="5">
    <location>
        <begin position="12"/>
        <end position="30"/>
    </location>
</feature>
<dbReference type="SUPFAM" id="SSF103473">
    <property type="entry name" value="MFS general substrate transporter"/>
    <property type="match status" value="1"/>
</dbReference>
<evidence type="ECO:0000256" key="3">
    <source>
        <dbReference type="ARBA" id="ARBA00022989"/>
    </source>
</evidence>
<dbReference type="Proteomes" id="UP001440612">
    <property type="component" value="Chromosome"/>
</dbReference>
<evidence type="ECO:0000313" key="7">
    <source>
        <dbReference type="EMBL" id="WZC47372.1"/>
    </source>
</evidence>
<feature type="domain" description="Major facilitator superfamily (MFS) profile" evidence="6">
    <location>
        <begin position="1"/>
        <end position="440"/>
    </location>
</feature>
<keyword evidence="3 5" id="KW-1133">Transmembrane helix</keyword>
<feature type="transmembrane region" description="Helical" evidence="5">
    <location>
        <begin position="297"/>
        <end position="314"/>
    </location>
</feature>
<keyword evidence="8" id="KW-1185">Reference proteome</keyword>
<protein>
    <submittedName>
        <fullName evidence="7">MFS transporter</fullName>
    </submittedName>
</protein>
<organism evidence="7 8">
    <name type="scientific">Yoonia phaeophyticola</name>
    <dbReference type="NCBI Taxonomy" id="3137369"/>
    <lineage>
        <taxon>Bacteria</taxon>
        <taxon>Pseudomonadati</taxon>
        <taxon>Pseudomonadota</taxon>
        <taxon>Alphaproteobacteria</taxon>
        <taxon>Rhodobacterales</taxon>
        <taxon>Paracoccaceae</taxon>
        <taxon>Yoonia</taxon>
    </lineage>
</organism>
<name>A0ABZ2V029_9RHOB</name>
<dbReference type="PROSITE" id="PS50850">
    <property type="entry name" value="MFS"/>
    <property type="match status" value="1"/>
</dbReference>
<dbReference type="EMBL" id="CP150951">
    <property type="protein sequence ID" value="WZC47372.1"/>
    <property type="molecule type" value="Genomic_DNA"/>
</dbReference>
<feature type="transmembrane region" description="Helical" evidence="5">
    <location>
        <begin position="264"/>
        <end position="290"/>
    </location>
</feature>
<dbReference type="InterPro" id="IPR036259">
    <property type="entry name" value="MFS_trans_sf"/>
</dbReference>
<feature type="transmembrane region" description="Helical" evidence="5">
    <location>
        <begin position="36"/>
        <end position="57"/>
    </location>
</feature>
<feature type="transmembrane region" description="Helical" evidence="5">
    <location>
        <begin position="415"/>
        <end position="436"/>
    </location>
</feature>
<feature type="transmembrane region" description="Helical" evidence="5">
    <location>
        <begin position="320"/>
        <end position="340"/>
    </location>
</feature>
<evidence type="ECO:0000256" key="2">
    <source>
        <dbReference type="ARBA" id="ARBA00022692"/>
    </source>
</evidence>
<dbReference type="PANTHER" id="PTHR11328">
    <property type="entry name" value="MAJOR FACILITATOR SUPERFAMILY DOMAIN-CONTAINING PROTEIN"/>
    <property type="match status" value="1"/>
</dbReference>
<comment type="similarity">
    <text evidence="1">Belongs to the sodium:galactoside symporter (TC 2.A.2) family.</text>
</comment>
<proteinExistence type="inferred from homology"/>
<keyword evidence="2 5" id="KW-0812">Transmembrane</keyword>
<feature type="transmembrane region" description="Helical" evidence="5">
    <location>
        <begin position="108"/>
        <end position="131"/>
    </location>
</feature>